<reference evidence="1 2" key="1">
    <citation type="journal article" date="2016" name="ISME J.">
        <title>Chasing the elusive Euryarchaeota class WSA2: genomes reveal a uniquely fastidious methyl-reducing methanogen.</title>
        <authorList>
            <person name="Nobu M.K."/>
            <person name="Narihiro T."/>
            <person name="Kuroda K."/>
            <person name="Mei R."/>
            <person name="Liu W.T."/>
        </authorList>
    </citation>
    <scope>NUCLEOTIDE SEQUENCE [LARGE SCALE GENOMIC DNA]</scope>
    <source>
        <strain evidence="1">U1lsi0528_Bin055</strain>
    </source>
</reference>
<accession>A0A150J5Y4</accession>
<dbReference type="AlphaFoldDB" id="A0A150J5Y4"/>
<proteinExistence type="predicted"/>
<evidence type="ECO:0000313" key="1">
    <source>
        <dbReference type="EMBL" id="KYC52620.1"/>
    </source>
</evidence>
<name>A0A150J5Y4_9EURY</name>
<dbReference type="EMBL" id="LNGC01000019">
    <property type="protein sequence ID" value="KYC52620.1"/>
    <property type="molecule type" value="Genomic_DNA"/>
</dbReference>
<evidence type="ECO:0000313" key="2">
    <source>
        <dbReference type="Proteomes" id="UP000075398"/>
    </source>
</evidence>
<comment type="caution">
    <text evidence="1">The sequence shown here is derived from an EMBL/GenBank/DDBJ whole genome shotgun (WGS) entry which is preliminary data.</text>
</comment>
<sequence length="90" mass="9820">MGEIKRCPCCLGRKKLIGFGFMEETCSECKGVGSIEVKDDAVTVAAEVKPIEVTPTAIETVEVKPAELEAVDVKRRPGRAIGSQWKKIKE</sequence>
<protein>
    <submittedName>
        <fullName evidence="1">Uncharacterized protein</fullName>
    </submittedName>
</protein>
<gene>
    <name evidence="1" type="ORF">AMQ22_00669</name>
</gene>
<organism evidence="1 2">
    <name type="scientific">Candidatus Methanofastidiosum methylothiophilum</name>
    <dbReference type="NCBI Taxonomy" id="1705564"/>
    <lineage>
        <taxon>Archaea</taxon>
        <taxon>Methanobacteriati</taxon>
        <taxon>Methanobacteriota</taxon>
        <taxon>Stenosarchaea group</taxon>
        <taxon>Candidatus Methanofastidiosia</taxon>
        <taxon>Candidatus Methanofastidiosales</taxon>
        <taxon>Candidatus Methanofastidiosaceae</taxon>
        <taxon>Candidatus Methanofastidiosum</taxon>
    </lineage>
</organism>
<dbReference type="Proteomes" id="UP000075398">
    <property type="component" value="Unassembled WGS sequence"/>
</dbReference>